<dbReference type="Pfam" id="PF13618">
    <property type="entry name" value="Gluconate_2-dh3"/>
    <property type="match status" value="1"/>
</dbReference>
<evidence type="ECO:0000313" key="2">
    <source>
        <dbReference type="Proteomes" id="UP000677812"/>
    </source>
</evidence>
<dbReference type="RefSeq" id="WP_211682538.1">
    <property type="nucleotide sequence ID" value="NZ_JAGRQH010000007.1"/>
</dbReference>
<sequence>MVKPDPTSTPKPRFTLPRRSVTSALLGTTAFWLTQPSTSVSRALAHEAAAAPYKPQFFTAEEYSFLTAATERLFPKDHNGPGATELGVPEFIDRQMQTPYGVGDNWYMSAPFQEGPANLGYQLPLVPRALYRRGITALEQYARQQYGTNFASLSAQTQDAILTALEGGSIQLHDIPGRTFFEQLRTNTLEGAFSDPLYGGNHNLGGWLMLGFPGARADFMDWVNQEGAAYPLPPVSISGQTA</sequence>
<dbReference type="EMBL" id="JAGRQH010000007">
    <property type="protein sequence ID" value="MBR0560296.1"/>
    <property type="molecule type" value="Genomic_DNA"/>
</dbReference>
<evidence type="ECO:0000313" key="1">
    <source>
        <dbReference type="EMBL" id="MBR0560296.1"/>
    </source>
</evidence>
<organism evidence="1 2">
    <name type="scientific">Neokomagataea anthophila</name>
    <dbReference type="NCBI Taxonomy" id="2826925"/>
    <lineage>
        <taxon>Bacteria</taxon>
        <taxon>Pseudomonadati</taxon>
        <taxon>Pseudomonadota</taxon>
        <taxon>Alphaproteobacteria</taxon>
        <taxon>Acetobacterales</taxon>
        <taxon>Acetobacteraceae</taxon>
        <taxon>Neokomagataea</taxon>
    </lineage>
</organism>
<dbReference type="InterPro" id="IPR027056">
    <property type="entry name" value="Gluconate_2DH_su3"/>
</dbReference>
<reference evidence="1 2" key="1">
    <citation type="submission" date="2021-04" db="EMBL/GenBank/DDBJ databases">
        <title>The complete genome sequence of Neokomagataea sp. TBRC 2177.</title>
        <authorList>
            <person name="Charoenyingcharoen P."/>
            <person name="Yukphan P."/>
        </authorList>
    </citation>
    <scope>NUCLEOTIDE SEQUENCE [LARGE SCALE GENOMIC DNA]</scope>
    <source>
        <strain evidence="1 2">TBRC 2177</strain>
    </source>
</reference>
<proteinExistence type="predicted"/>
<comment type="caution">
    <text evidence="1">The sequence shown here is derived from an EMBL/GenBank/DDBJ whole genome shotgun (WGS) entry which is preliminary data.</text>
</comment>
<dbReference type="Proteomes" id="UP000677812">
    <property type="component" value="Unassembled WGS sequence"/>
</dbReference>
<name>A0ABS5E920_9PROT</name>
<gene>
    <name evidence="1" type="ORF">KB213_09570</name>
</gene>
<accession>A0ABS5E920</accession>
<keyword evidence="2" id="KW-1185">Reference proteome</keyword>
<protein>
    <submittedName>
        <fullName evidence="1">Gluconate 2-dehydrogenase subunit 3 family protein</fullName>
    </submittedName>
</protein>